<evidence type="ECO:0000313" key="1">
    <source>
        <dbReference type="EMBL" id="KAJ1895426.1"/>
    </source>
</evidence>
<sequence>MSSREIHVVVVGGSWAGVTAVRELIELSYLTYPGLHITLVEQRTHYFHKTGIIRGLADKKYAEQMFIPYNRLFSHGTSVAHNHRFVCARLKHVHEHFIEVEGGSRLFYDYLIIATGTEYKSLPVTSSVTAEECYAQYQAMRDAMEAADRILFVGGGAVGIGLCGEIAEMYPKKTITLAHARERLLNEDLSDNFASSTEARLQKMGVKLVLGETVVPSEFGTELNPNVVSPPSPSIAPSLAGAKSIINSERKSRHIGAPSIAPSIAYSTSQSVVPSVFHRYTASISPSETSSLNSSDPISHRYRFQWNVRPHEVVTKRGQKIECDLAIWTTGSRPQTAFMKTLLPSNDKFPLVDAVSGSISVRPTLQLADARFPYIFAVGDVNSLSISEKYATSAVNQAKQAVGNIRALIDDCYDFRIKMSAAMAANTAAKANLLPYMGTKKGVVVALGRNQEVSNTFFAKINSWARGGKRGRKYLLDKAQEMLNY</sequence>
<protein>
    <submittedName>
        <fullName evidence="1">Uncharacterized protein</fullName>
    </submittedName>
</protein>
<reference evidence="1" key="1">
    <citation type="submission" date="2022-07" db="EMBL/GenBank/DDBJ databases">
        <title>Phylogenomic reconstructions and comparative analyses of Kickxellomycotina fungi.</title>
        <authorList>
            <person name="Reynolds N.K."/>
            <person name="Stajich J.E."/>
            <person name="Barry K."/>
            <person name="Grigoriev I.V."/>
            <person name="Crous P."/>
            <person name="Smith M.E."/>
        </authorList>
    </citation>
    <scope>NUCLEOTIDE SEQUENCE</scope>
    <source>
        <strain evidence="1">Benny 63K</strain>
    </source>
</reference>
<dbReference type="EMBL" id="JANBPG010000568">
    <property type="protein sequence ID" value="KAJ1895426.1"/>
    <property type="molecule type" value="Genomic_DNA"/>
</dbReference>
<organism evidence="1 2">
    <name type="scientific">Kickxella alabastrina</name>
    <dbReference type="NCBI Taxonomy" id="61397"/>
    <lineage>
        <taxon>Eukaryota</taxon>
        <taxon>Fungi</taxon>
        <taxon>Fungi incertae sedis</taxon>
        <taxon>Zoopagomycota</taxon>
        <taxon>Kickxellomycotina</taxon>
        <taxon>Kickxellomycetes</taxon>
        <taxon>Kickxellales</taxon>
        <taxon>Kickxellaceae</taxon>
        <taxon>Kickxella</taxon>
    </lineage>
</organism>
<evidence type="ECO:0000313" key="2">
    <source>
        <dbReference type="Proteomes" id="UP001150581"/>
    </source>
</evidence>
<keyword evidence="2" id="KW-1185">Reference proteome</keyword>
<name>A0ACC1IKU0_9FUNG</name>
<comment type="caution">
    <text evidence="1">The sequence shown here is derived from an EMBL/GenBank/DDBJ whole genome shotgun (WGS) entry which is preliminary data.</text>
</comment>
<dbReference type="Proteomes" id="UP001150581">
    <property type="component" value="Unassembled WGS sequence"/>
</dbReference>
<accession>A0ACC1IKU0</accession>
<proteinExistence type="predicted"/>
<gene>
    <name evidence="1" type="ORF">LPJ66_004604</name>
</gene>